<organism evidence="1 2">
    <name type="scientific">Cryptosporangium aurantiacum</name>
    <dbReference type="NCBI Taxonomy" id="134849"/>
    <lineage>
        <taxon>Bacteria</taxon>
        <taxon>Bacillati</taxon>
        <taxon>Actinomycetota</taxon>
        <taxon>Actinomycetes</taxon>
        <taxon>Cryptosporangiales</taxon>
        <taxon>Cryptosporangiaceae</taxon>
        <taxon>Cryptosporangium</taxon>
    </lineage>
</organism>
<keyword evidence="2" id="KW-1185">Reference proteome</keyword>
<dbReference type="Proteomes" id="UP000184440">
    <property type="component" value="Unassembled WGS sequence"/>
</dbReference>
<protein>
    <recommendedName>
        <fullName evidence="3">Cupin domain-containing protein</fullName>
    </recommendedName>
</protein>
<sequence length="411" mass="45200">MQIVHSDAVYRVEPGTVPAYSSNNPIERLLTVAQSVRLAADREQYAPAALQYLLPHSWLALYGPSAPNSDVSDPAAQDFKTDFQKQNLADFRLADTQAVRGWALAQDWTGPFLHVSYRGGPDSTLSAATGHRLGDRLVLRLAIENGGAADVPAIYDPASDRYVAELWGYRGDGLVDRLGPRGRESFERGVLQARPDLARGEAITFARENLLGQDVRTVATDHLLHPLRPLRFTVQWRTPDGAAADPPLQLAFEMVVRGWDSYLEVGRSPNPHGGVGALEYRNLLSNYFRYAGSDELGRHLETHNLDAFGRRAAAGASEPFLAVDYLDLHVMDPGSGIGLHRHRDNSEAFLMLDGEGWMVIGDWADSGRRARSFEVRMLQSGHLALLKGGSFHGLTNPMARPASLFMFGGYD</sequence>
<dbReference type="RefSeq" id="WP_073259454.1">
    <property type="nucleotide sequence ID" value="NZ_FRCS01000006.1"/>
</dbReference>
<name>A0A1M7R2R1_9ACTN</name>
<evidence type="ECO:0000313" key="1">
    <source>
        <dbReference type="EMBL" id="SHN38871.1"/>
    </source>
</evidence>
<dbReference type="EMBL" id="FRCS01000006">
    <property type="protein sequence ID" value="SHN38871.1"/>
    <property type="molecule type" value="Genomic_DNA"/>
</dbReference>
<gene>
    <name evidence="1" type="ORF">SAMN05443668_106153</name>
</gene>
<evidence type="ECO:0008006" key="3">
    <source>
        <dbReference type="Google" id="ProtNLM"/>
    </source>
</evidence>
<dbReference type="Gene3D" id="2.60.120.10">
    <property type="entry name" value="Jelly Rolls"/>
    <property type="match status" value="1"/>
</dbReference>
<reference evidence="1 2" key="1">
    <citation type="submission" date="2016-11" db="EMBL/GenBank/DDBJ databases">
        <authorList>
            <person name="Jaros S."/>
            <person name="Januszkiewicz K."/>
            <person name="Wedrychowicz H."/>
        </authorList>
    </citation>
    <scope>NUCLEOTIDE SEQUENCE [LARGE SCALE GENOMIC DNA]</scope>
    <source>
        <strain evidence="1 2">DSM 46144</strain>
    </source>
</reference>
<dbReference type="OrthoDB" id="6058at2"/>
<dbReference type="AlphaFoldDB" id="A0A1M7R2R1"/>
<dbReference type="SUPFAM" id="SSF51182">
    <property type="entry name" value="RmlC-like cupins"/>
    <property type="match status" value="1"/>
</dbReference>
<accession>A0A1M7R2R1</accession>
<dbReference type="InterPro" id="IPR014710">
    <property type="entry name" value="RmlC-like_jellyroll"/>
</dbReference>
<proteinExistence type="predicted"/>
<dbReference type="STRING" id="134849.SAMN05443668_106153"/>
<evidence type="ECO:0000313" key="2">
    <source>
        <dbReference type="Proteomes" id="UP000184440"/>
    </source>
</evidence>
<dbReference type="InterPro" id="IPR011051">
    <property type="entry name" value="RmlC_Cupin_sf"/>
</dbReference>